<keyword evidence="4 11" id="KW-0812">Transmembrane</keyword>
<evidence type="ECO:0000256" key="5">
    <source>
        <dbReference type="ARBA" id="ARBA00022989"/>
    </source>
</evidence>
<evidence type="ECO:0000256" key="11">
    <source>
        <dbReference type="RuleBase" id="RU079119"/>
    </source>
</evidence>
<evidence type="ECO:0000256" key="9">
    <source>
        <dbReference type="ARBA" id="ARBA00023315"/>
    </source>
</evidence>
<organism evidence="13">
    <name type="scientific">Chlamydomonas euryale</name>
    <dbReference type="NCBI Taxonomy" id="1486919"/>
    <lineage>
        <taxon>Eukaryota</taxon>
        <taxon>Viridiplantae</taxon>
        <taxon>Chlorophyta</taxon>
        <taxon>core chlorophytes</taxon>
        <taxon>Chlorophyceae</taxon>
        <taxon>CS clade</taxon>
        <taxon>Chlamydomonadales</taxon>
        <taxon>Chlamydomonadaceae</taxon>
        <taxon>Chlamydomonas</taxon>
    </lineage>
</organism>
<dbReference type="GO" id="GO:0006612">
    <property type="term" value="P:protein targeting to membrane"/>
    <property type="evidence" value="ECO:0007669"/>
    <property type="project" value="TreeGrafter"/>
</dbReference>
<protein>
    <recommendedName>
        <fullName evidence="11">S-acyltransferase</fullName>
        <ecNumber evidence="11">2.3.1.225</ecNumber>
    </recommendedName>
    <alternativeName>
        <fullName evidence="11">Palmitoyltransferase</fullName>
    </alternativeName>
</protein>
<keyword evidence="5 11" id="KW-1133">Transmembrane helix</keyword>
<dbReference type="EMBL" id="HBEC01041210">
    <property type="protein sequence ID" value="CAD8307538.1"/>
    <property type="molecule type" value="Transcribed_RNA"/>
</dbReference>
<evidence type="ECO:0000256" key="3">
    <source>
        <dbReference type="ARBA" id="ARBA00022679"/>
    </source>
</evidence>
<evidence type="ECO:0000256" key="10">
    <source>
        <dbReference type="ARBA" id="ARBA00048048"/>
    </source>
</evidence>
<sequence length="296" mass="32462">MAGLPRNGQRQHGLQAPLDPHQVGTFVVITLFAVTCYSLFVPIIISDVARGVLVGIYSALLAIVLYLAYATTQSDPSDAGLKGSLDGELFCSMCEVNVSSSAKHCRACNRCVEGFDHHCKWLNNCIGHSNYRSFFLLVSATVTLLTLQLAWGIWLVTVSFTQKALYQLRALSVYGSSFSYVGWQVGLFLLIVLLAATICMLGELLVFHMVLISKDLTTFEYITAQREIQMNTQQLPGTGMGARSALCRNNRVADEAMLANVDVPKQRVKVGINPCKACAMPAPEHKHEQQASSSRR</sequence>
<gene>
    <name evidence="13" type="ORF">CEUR00632_LOCUS19169</name>
</gene>
<dbReference type="GO" id="GO:0005794">
    <property type="term" value="C:Golgi apparatus"/>
    <property type="evidence" value="ECO:0007669"/>
    <property type="project" value="TreeGrafter"/>
</dbReference>
<reference evidence="13" key="1">
    <citation type="submission" date="2021-01" db="EMBL/GenBank/DDBJ databases">
        <authorList>
            <person name="Corre E."/>
            <person name="Pelletier E."/>
            <person name="Niang G."/>
            <person name="Scheremetjew M."/>
            <person name="Finn R."/>
            <person name="Kale V."/>
            <person name="Holt S."/>
            <person name="Cochrane G."/>
            <person name="Meng A."/>
            <person name="Brown T."/>
            <person name="Cohen L."/>
        </authorList>
    </citation>
    <scope>NUCLEOTIDE SEQUENCE</scope>
    <source>
        <strain evidence="13">CCMP219</strain>
    </source>
</reference>
<keyword evidence="3 11" id="KW-0808">Transferase</keyword>
<dbReference type="PROSITE" id="PS50216">
    <property type="entry name" value="DHHC"/>
    <property type="match status" value="1"/>
</dbReference>
<feature type="transmembrane region" description="Helical" evidence="11">
    <location>
        <begin position="180"/>
        <end position="206"/>
    </location>
</feature>
<feature type="domain" description="Palmitoyltransferase DHHC" evidence="12">
    <location>
        <begin position="87"/>
        <end position="223"/>
    </location>
</feature>
<name>A0A7R9VX56_9CHLO</name>
<evidence type="ECO:0000256" key="4">
    <source>
        <dbReference type="ARBA" id="ARBA00022692"/>
    </source>
</evidence>
<dbReference type="PANTHER" id="PTHR22883">
    <property type="entry name" value="ZINC FINGER DHHC DOMAIN CONTAINING PROTEIN"/>
    <property type="match status" value="1"/>
</dbReference>
<feature type="transmembrane region" description="Helical" evidence="11">
    <location>
        <begin position="134"/>
        <end position="160"/>
    </location>
</feature>
<evidence type="ECO:0000256" key="7">
    <source>
        <dbReference type="ARBA" id="ARBA00023139"/>
    </source>
</evidence>
<dbReference type="InterPro" id="IPR001594">
    <property type="entry name" value="Palmitoyltrfase_DHHC"/>
</dbReference>
<evidence type="ECO:0000259" key="12">
    <source>
        <dbReference type="Pfam" id="PF01529"/>
    </source>
</evidence>
<dbReference type="AlphaFoldDB" id="A0A7R9VX56"/>
<dbReference type="GO" id="GO:0005783">
    <property type="term" value="C:endoplasmic reticulum"/>
    <property type="evidence" value="ECO:0007669"/>
    <property type="project" value="TreeGrafter"/>
</dbReference>
<comment type="domain">
    <text evidence="11">The DHHC domain is required for palmitoyltransferase activity.</text>
</comment>
<evidence type="ECO:0000256" key="2">
    <source>
        <dbReference type="ARBA" id="ARBA00008574"/>
    </source>
</evidence>
<keyword evidence="7" id="KW-0564">Palmitate</keyword>
<evidence type="ECO:0000313" key="13">
    <source>
        <dbReference type="EMBL" id="CAD8307538.1"/>
    </source>
</evidence>
<keyword evidence="8" id="KW-0449">Lipoprotein</keyword>
<feature type="transmembrane region" description="Helical" evidence="11">
    <location>
        <begin position="23"/>
        <end position="45"/>
    </location>
</feature>
<evidence type="ECO:0000256" key="1">
    <source>
        <dbReference type="ARBA" id="ARBA00004127"/>
    </source>
</evidence>
<dbReference type="Pfam" id="PF01529">
    <property type="entry name" value="DHHC"/>
    <property type="match status" value="1"/>
</dbReference>
<keyword evidence="6 11" id="KW-0472">Membrane</keyword>
<dbReference type="GO" id="GO:0019706">
    <property type="term" value="F:protein-cysteine S-palmitoyltransferase activity"/>
    <property type="evidence" value="ECO:0007669"/>
    <property type="project" value="UniProtKB-EC"/>
</dbReference>
<proteinExistence type="inferred from homology"/>
<comment type="subcellular location">
    <subcellularLocation>
        <location evidence="1">Endomembrane system</location>
        <topology evidence="1">Multi-pass membrane protein</topology>
    </subcellularLocation>
</comment>
<evidence type="ECO:0000256" key="8">
    <source>
        <dbReference type="ARBA" id="ARBA00023288"/>
    </source>
</evidence>
<dbReference type="PANTHER" id="PTHR22883:SF43">
    <property type="entry name" value="PALMITOYLTRANSFERASE APP"/>
    <property type="match status" value="1"/>
</dbReference>
<keyword evidence="9 11" id="KW-0012">Acyltransferase</keyword>
<accession>A0A7R9VX56</accession>
<evidence type="ECO:0000256" key="6">
    <source>
        <dbReference type="ARBA" id="ARBA00023136"/>
    </source>
</evidence>
<feature type="transmembrane region" description="Helical" evidence="11">
    <location>
        <begin position="51"/>
        <end position="69"/>
    </location>
</feature>
<comment type="catalytic activity">
    <reaction evidence="10 11">
        <text>L-cysteinyl-[protein] + hexadecanoyl-CoA = S-hexadecanoyl-L-cysteinyl-[protein] + CoA</text>
        <dbReference type="Rhea" id="RHEA:36683"/>
        <dbReference type="Rhea" id="RHEA-COMP:10131"/>
        <dbReference type="Rhea" id="RHEA-COMP:11032"/>
        <dbReference type="ChEBI" id="CHEBI:29950"/>
        <dbReference type="ChEBI" id="CHEBI:57287"/>
        <dbReference type="ChEBI" id="CHEBI:57379"/>
        <dbReference type="ChEBI" id="CHEBI:74151"/>
        <dbReference type="EC" id="2.3.1.225"/>
    </reaction>
</comment>
<dbReference type="InterPro" id="IPR039859">
    <property type="entry name" value="PFA4/ZDH16/20/ERF2-like"/>
</dbReference>
<comment type="similarity">
    <text evidence="2 11">Belongs to the DHHC palmitoyltransferase family.</text>
</comment>
<dbReference type="EC" id="2.3.1.225" evidence="11"/>